<gene>
    <name evidence="9" type="ORF">CFP71_02920</name>
</gene>
<keyword evidence="3 5" id="KW-0285">Flavoprotein</keyword>
<dbReference type="GO" id="GO:0050660">
    <property type="term" value="F:flavin adenine dinucleotide binding"/>
    <property type="evidence" value="ECO:0007669"/>
    <property type="project" value="InterPro"/>
</dbReference>
<feature type="domain" description="Acyl-CoA oxidase/dehydrogenase middle" evidence="7">
    <location>
        <begin position="115"/>
        <end position="209"/>
    </location>
</feature>
<dbReference type="Pfam" id="PF02770">
    <property type="entry name" value="Acyl-CoA_dh_M"/>
    <property type="match status" value="1"/>
</dbReference>
<organism evidence="9 10">
    <name type="scientific">Amycolatopsis thailandensis</name>
    <dbReference type="NCBI Taxonomy" id="589330"/>
    <lineage>
        <taxon>Bacteria</taxon>
        <taxon>Bacillati</taxon>
        <taxon>Actinomycetota</taxon>
        <taxon>Actinomycetes</taxon>
        <taxon>Pseudonocardiales</taxon>
        <taxon>Pseudonocardiaceae</taxon>
        <taxon>Amycolatopsis</taxon>
    </lineage>
</organism>
<dbReference type="InterPro" id="IPR009075">
    <property type="entry name" value="AcylCo_DH/oxidase_C"/>
</dbReference>
<comment type="similarity">
    <text evidence="2 5">Belongs to the acyl-CoA dehydrogenase family.</text>
</comment>
<dbReference type="EMBL" id="NMQT01000011">
    <property type="protein sequence ID" value="OXM58508.1"/>
    <property type="molecule type" value="Genomic_DNA"/>
</dbReference>
<sequence>MPSSLEEFRKALLTAFPGSPTSDRSGFSREDWARLGELGLLGTSVPAELGGGGQTARATAELLTVAGESCHDTGLLFAAAAHSFACTMPLARFRSNGVHDRWLKAMCLGEAIAGCGMTEADAGSDTARLTTTATPVAGGYVLNGTKTWVGNGPAADVYLVYATTDPEAGHLGTTAFLVERTDPGVRPGSAHDKAGLRSCPVSPVHLTDCLVPDDRVLGAVGAGSAVFAYSMLWERSCLFAIYVGLHQRLLGLCVDHARRRRQFGQPIGRFQAVADRIVGMKQRLENGRLLLHRACVAVDEEADDAAGLAAEAKLAISEGVVASALEAVNLFGGAGYLRGEPVELILRDSLAATVFSGTSDIQRRLIARELGL</sequence>
<dbReference type="Pfam" id="PF00441">
    <property type="entry name" value="Acyl-CoA_dh_1"/>
    <property type="match status" value="1"/>
</dbReference>
<feature type="domain" description="Acyl-CoA dehydrogenase/oxidase C-terminal" evidence="6">
    <location>
        <begin position="221"/>
        <end position="370"/>
    </location>
</feature>
<proteinExistence type="inferred from homology"/>
<dbReference type="Proteomes" id="UP000215223">
    <property type="component" value="Unassembled WGS sequence"/>
</dbReference>
<dbReference type="RefSeq" id="WP_093932269.1">
    <property type="nucleotide sequence ID" value="NZ_NMQT01000011.1"/>
</dbReference>
<evidence type="ECO:0000256" key="5">
    <source>
        <dbReference type="RuleBase" id="RU362125"/>
    </source>
</evidence>
<evidence type="ECO:0000313" key="9">
    <source>
        <dbReference type="EMBL" id="OXM58508.1"/>
    </source>
</evidence>
<comment type="cofactor">
    <cofactor evidence="1 5">
        <name>FAD</name>
        <dbReference type="ChEBI" id="CHEBI:57692"/>
    </cofactor>
</comment>
<evidence type="ECO:0000256" key="1">
    <source>
        <dbReference type="ARBA" id="ARBA00001974"/>
    </source>
</evidence>
<dbReference type="Gene3D" id="1.10.540.10">
    <property type="entry name" value="Acyl-CoA dehydrogenase/oxidase, N-terminal domain"/>
    <property type="match status" value="1"/>
</dbReference>
<dbReference type="AlphaFoldDB" id="A0A229SI08"/>
<dbReference type="InterPro" id="IPR036250">
    <property type="entry name" value="AcylCo_DH-like_C"/>
</dbReference>
<evidence type="ECO:0000259" key="7">
    <source>
        <dbReference type="Pfam" id="PF02770"/>
    </source>
</evidence>
<dbReference type="Gene3D" id="1.20.140.10">
    <property type="entry name" value="Butyryl-CoA Dehydrogenase, subunit A, domain 3"/>
    <property type="match status" value="1"/>
</dbReference>
<dbReference type="Pfam" id="PF02771">
    <property type="entry name" value="Acyl-CoA_dh_N"/>
    <property type="match status" value="1"/>
</dbReference>
<dbReference type="InterPro" id="IPR046373">
    <property type="entry name" value="Acyl-CoA_Oxase/DH_mid-dom_sf"/>
</dbReference>
<accession>A0A229SI08</accession>
<dbReference type="PANTHER" id="PTHR43884">
    <property type="entry name" value="ACYL-COA DEHYDROGENASE"/>
    <property type="match status" value="1"/>
</dbReference>
<dbReference type="InterPro" id="IPR037069">
    <property type="entry name" value="AcylCoA_DH/ox_N_sf"/>
</dbReference>
<evidence type="ECO:0000313" key="10">
    <source>
        <dbReference type="Proteomes" id="UP000215223"/>
    </source>
</evidence>
<evidence type="ECO:0000256" key="2">
    <source>
        <dbReference type="ARBA" id="ARBA00009347"/>
    </source>
</evidence>
<evidence type="ECO:0000256" key="3">
    <source>
        <dbReference type="ARBA" id="ARBA00022630"/>
    </source>
</evidence>
<evidence type="ECO:0000259" key="8">
    <source>
        <dbReference type="Pfam" id="PF02771"/>
    </source>
</evidence>
<evidence type="ECO:0000256" key="4">
    <source>
        <dbReference type="ARBA" id="ARBA00022827"/>
    </source>
</evidence>
<dbReference type="InterPro" id="IPR009100">
    <property type="entry name" value="AcylCoA_DH/oxidase_NM_dom_sf"/>
</dbReference>
<dbReference type="InterPro" id="IPR006091">
    <property type="entry name" value="Acyl-CoA_Oxase/DH_mid-dom"/>
</dbReference>
<keyword evidence="5" id="KW-0560">Oxidoreductase</keyword>
<dbReference type="InterPro" id="IPR013786">
    <property type="entry name" value="AcylCoA_DH/ox_N"/>
</dbReference>
<reference evidence="9 10" key="1">
    <citation type="submission" date="2017-07" db="EMBL/GenBank/DDBJ databases">
        <title>Amycolatopsis thailandensis Genome sequencing and assembly.</title>
        <authorList>
            <person name="Kaur N."/>
            <person name="Mayilraj S."/>
        </authorList>
    </citation>
    <scope>NUCLEOTIDE SEQUENCE [LARGE SCALE GENOMIC DNA]</scope>
    <source>
        <strain evidence="9 10">JCM 16380</strain>
    </source>
</reference>
<dbReference type="SUPFAM" id="SSF47203">
    <property type="entry name" value="Acyl-CoA dehydrogenase C-terminal domain-like"/>
    <property type="match status" value="1"/>
</dbReference>
<feature type="domain" description="Acyl-CoA dehydrogenase/oxidase N-terminal" evidence="8">
    <location>
        <begin position="24"/>
        <end position="110"/>
    </location>
</feature>
<keyword evidence="10" id="KW-1185">Reference proteome</keyword>
<dbReference type="OrthoDB" id="5241155at2"/>
<dbReference type="PANTHER" id="PTHR43884:SF12">
    <property type="entry name" value="ISOVALERYL-COA DEHYDROGENASE, MITOCHONDRIAL-RELATED"/>
    <property type="match status" value="1"/>
</dbReference>
<comment type="caution">
    <text evidence="9">The sequence shown here is derived from an EMBL/GenBank/DDBJ whole genome shotgun (WGS) entry which is preliminary data.</text>
</comment>
<dbReference type="GO" id="GO:0003995">
    <property type="term" value="F:acyl-CoA dehydrogenase activity"/>
    <property type="evidence" value="ECO:0007669"/>
    <property type="project" value="TreeGrafter"/>
</dbReference>
<dbReference type="Gene3D" id="2.40.110.10">
    <property type="entry name" value="Butyryl-CoA Dehydrogenase, subunit A, domain 2"/>
    <property type="match status" value="1"/>
</dbReference>
<protein>
    <submittedName>
        <fullName evidence="9">Acyl-CoA dehydrogenase</fullName>
    </submittedName>
</protein>
<evidence type="ECO:0000259" key="6">
    <source>
        <dbReference type="Pfam" id="PF00441"/>
    </source>
</evidence>
<name>A0A229SI08_9PSEU</name>
<dbReference type="SUPFAM" id="SSF56645">
    <property type="entry name" value="Acyl-CoA dehydrogenase NM domain-like"/>
    <property type="match status" value="1"/>
</dbReference>
<keyword evidence="4 5" id="KW-0274">FAD</keyword>